<dbReference type="PANTHER" id="PTHR10130">
    <property type="entry name" value="PEROXISOMAL TARGETING SIGNAL 1 RECEPTOR PEX5"/>
    <property type="match status" value="1"/>
</dbReference>
<reference evidence="8 9" key="1">
    <citation type="journal article" date="2018" name="Sci. Rep.">
        <title>Genome sequence of the cauliflower mushroom Sparassis crispa (Hanabiratake) and its association with beneficial usage.</title>
        <authorList>
            <person name="Kiyama R."/>
            <person name="Furutani Y."/>
            <person name="Kawaguchi K."/>
            <person name="Nakanishi T."/>
        </authorList>
    </citation>
    <scope>NUCLEOTIDE SEQUENCE [LARGE SCALE GENOMIC DNA]</scope>
</reference>
<sequence>MSLQGLISGSECAVPFNPLSQVLKHAEGDRSLQQDRIAGPSSSKLHHLPSTSSALGAERDLALARQFFDPRTQTPNPGASFNAQVNFTPSQVTRMDQEIAKGWSDVNSIQNVMFRQEIGKPTTSGWASEFSSTSRVSPGPQQEQSISQRPDIHQRPFMDSNMYGGSMSFGMYNPNMPFLQSNDNGKGKGREFDLEAAFAQLDASFATAQTEGARIVEVDDVVSEPSESTLPQDLQETDNTSVKHNTDFNSVWDELQKSRTPPAHEDIAKWEAEFNQLMSSHREDGDYDYGEFMQNAFHDGLVDEFGNRLGQDADTIKFDDKGLPILEPYVFEPNNKYLDPSIAPRSPLREAKALLEQNGSLSEVALLLEAAIQQGELGTGGYEAWILLGETRSMDEREEAAMRALTEGVRRAEQAGASGEGVMPLAIAFTNEGMERASHTMLLRWLQARFPSYEIPQDAWDSLSQSTWHSHERAKEVFLDIARDQYSQGEIDPDVQMGLGVLFYTTTDYTRAKDCFETALTVRPKDYLLWNRMGSSLSNGNEPEKALGAYREALQLRPTYTRAIYNVGVACVNIGAHTEAAEHFLSALAMQETSGGTKSEHLWLTLRRTFVSMGRPDLADKANSSTNVGIFRQEGFDF</sequence>
<dbReference type="STRING" id="139825.A0A401GG76"/>
<feature type="repeat" description="TPR" evidence="6">
    <location>
        <begin position="493"/>
        <end position="526"/>
    </location>
</feature>
<evidence type="ECO:0000256" key="3">
    <source>
        <dbReference type="ARBA" id="ARBA00022490"/>
    </source>
</evidence>
<evidence type="ECO:0000256" key="1">
    <source>
        <dbReference type="ARBA" id="ARBA00004496"/>
    </source>
</evidence>
<dbReference type="GeneID" id="38778086"/>
<dbReference type="Pfam" id="PF13181">
    <property type="entry name" value="TPR_8"/>
    <property type="match status" value="1"/>
</dbReference>
<keyword evidence="4" id="KW-0677">Repeat</keyword>
<name>A0A401GG76_9APHY</name>
<dbReference type="SUPFAM" id="SSF48452">
    <property type="entry name" value="TPR-like"/>
    <property type="match status" value="1"/>
</dbReference>
<dbReference type="OrthoDB" id="10006023at2759"/>
<evidence type="ECO:0000313" key="9">
    <source>
        <dbReference type="Proteomes" id="UP000287166"/>
    </source>
</evidence>
<dbReference type="RefSeq" id="XP_027612082.1">
    <property type="nucleotide sequence ID" value="XM_027756281.1"/>
</dbReference>
<dbReference type="SMART" id="SM00028">
    <property type="entry name" value="TPR"/>
    <property type="match status" value="4"/>
</dbReference>
<feature type="repeat" description="TPR" evidence="6">
    <location>
        <begin position="527"/>
        <end position="560"/>
    </location>
</feature>
<protein>
    <submittedName>
        <fullName evidence="8">Peroxisomal targeting signal receptor</fullName>
    </submittedName>
</protein>
<dbReference type="PANTHER" id="PTHR10130:SF9">
    <property type="entry name" value="PEROXISOMAL TARGETING SIGNAL RECEPTOR"/>
    <property type="match status" value="1"/>
</dbReference>
<dbReference type="Gene3D" id="1.25.40.10">
    <property type="entry name" value="Tetratricopeptide repeat domain"/>
    <property type="match status" value="1"/>
</dbReference>
<evidence type="ECO:0000256" key="5">
    <source>
        <dbReference type="ARBA" id="ARBA00022803"/>
    </source>
</evidence>
<dbReference type="InterPro" id="IPR024111">
    <property type="entry name" value="PEX5/PEX5L"/>
</dbReference>
<dbReference type="Proteomes" id="UP000287166">
    <property type="component" value="Unassembled WGS sequence"/>
</dbReference>
<organism evidence="8 9">
    <name type="scientific">Sparassis crispa</name>
    <dbReference type="NCBI Taxonomy" id="139825"/>
    <lineage>
        <taxon>Eukaryota</taxon>
        <taxon>Fungi</taxon>
        <taxon>Dikarya</taxon>
        <taxon>Basidiomycota</taxon>
        <taxon>Agaricomycotina</taxon>
        <taxon>Agaricomycetes</taxon>
        <taxon>Polyporales</taxon>
        <taxon>Sparassidaceae</taxon>
        <taxon>Sparassis</taxon>
    </lineage>
</organism>
<keyword evidence="3" id="KW-0963">Cytoplasm</keyword>
<dbReference type="InterPro" id="IPR011990">
    <property type="entry name" value="TPR-like_helical_dom_sf"/>
</dbReference>
<feature type="region of interest" description="Disordered" evidence="7">
    <location>
        <begin position="223"/>
        <end position="243"/>
    </location>
</feature>
<evidence type="ECO:0000256" key="7">
    <source>
        <dbReference type="SAM" id="MobiDB-lite"/>
    </source>
</evidence>
<dbReference type="InParanoid" id="A0A401GG76"/>
<dbReference type="GO" id="GO:0005778">
    <property type="term" value="C:peroxisomal membrane"/>
    <property type="evidence" value="ECO:0007669"/>
    <property type="project" value="TreeGrafter"/>
</dbReference>
<feature type="compositionally biased region" description="Polar residues" evidence="7">
    <location>
        <begin position="229"/>
        <end position="243"/>
    </location>
</feature>
<keyword evidence="5 6" id="KW-0802">TPR repeat</keyword>
<keyword evidence="9" id="KW-1185">Reference proteome</keyword>
<keyword evidence="8" id="KW-0675">Receptor</keyword>
<evidence type="ECO:0000256" key="6">
    <source>
        <dbReference type="PROSITE-ProRule" id="PRU00339"/>
    </source>
</evidence>
<feature type="region of interest" description="Disordered" evidence="7">
    <location>
        <begin position="122"/>
        <end position="148"/>
    </location>
</feature>
<comment type="similarity">
    <text evidence="2">Belongs to the peroxisomal targeting signal receptor family.</text>
</comment>
<dbReference type="Pfam" id="PF13432">
    <property type="entry name" value="TPR_16"/>
    <property type="match status" value="1"/>
</dbReference>
<dbReference type="GO" id="GO:0005052">
    <property type="term" value="F:peroxisome matrix targeting signal-1 binding"/>
    <property type="evidence" value="ECO:0007669"/>
    <property type="project" value="TreeGrafter"/>
</dbReference>
<dbReference type="EMBL" id="BFAD01000003">
    <property type="protein sequence ID" value="GBE81169.1"/>
    <property type="molecule type" value="Genomic_DNA"/>
</dbReference>
<dbReference type="GO" id="GO:0016560">
    <property type="term" value="P:protein import into peroxisome matrix, docking"/>
    <property type="evidence" value="ECO:0007669"/>
    <property type="project" value="TreeGrafter"/>
</dbReference>
<dbReference type="AlphaFoldDB" id="A0A401GG76"/>
<gene>
    <name evidence="8" type="ORF">SCP_0308950</name>
</gene>
<dbReference type="FunCoup" id="A0A401GG76">
    <property type="interactions" value="71"/>
</dbReference>
<evidence type="ECO:0000256" key="2">
    <source>
        <dbReference type="ARBA" id="ARBA00005348"/>
    </source>
</evidence>
<comment type="subcellular location">
    <subcellularLocation>
        <location evidence="1">Cytoplasm</location>
    </subcellularLocation>
</comment>
<dbReference type="PROSITE" id="PS50005">
    <property type="entry name" value="TPR"/>
    <property type="match status" value="2"/>
</dbReference>
<comment type="caution">
    <text evidence="8">The sequence shown here is derived from an EMBL/GenBank/DDBJ whole genome shotgun (WGS) entry which is preliminary data.</text>
</comment>
<proteinExistence type="inferred from homology"/>
<dbReference type="GO" id="GO:0005829">
    <property type="term" value="C:cytosol"/>
    <property type="evidence" value="ECO:0007669"/>
    <property type="project" value="TreeGrafter"/>
</dbReference>
<evidence type="ECO:0000313" key="8">
    <source>
        <dbReference type="EMBL" id="GBE81169.1"/>
    </source>
</evidence>
<accession>A0A401GG76</accession>
<evidence type="ECO:0000256" key="4">
    <source>
        <dbReference type="ARBA" id="ARBA00022737"/>
    </source>
</evidence>
<dbReference type="InterPro" id="IPR019734">
    <property type="entry name" value="TPR_rpt"/>
</dbReference>